<evidence type="ECO:0000256" key="3">
    <source>
        <dbReference type="ARBA" id="ARBA00022898"/>
    </source>
</evidence>
<dbReference type="InterPro" id="IPR004839">
    <property type="entry name" value="Aminotransferase_I/II_large"/>
</dbReference>
<keyword evidence="8" id="KW-1185">Reference proteome</keyword>
<dbReference type="Gene3D" id="3.90.1150.10">
    <property type="entry name" value="Aspartate Aminotransferase, domain 1"/>
    <property type="match status" value="1"/>
</dbReference>
<sequence length="391" mass="44717">MTTNFDHIWQRRGTDCLKWDFLDESLKADAEQVLASGVSDSDFAIYAPIIDAVTKRLEHPILGYSERSERYYQSAINWYQKRHNLTLEKEWLHTTEGILPAVAMLVELTTQEQDAVVVQTPIYHGISRVVNNLDRTLVNNQLINDDGYYRIDFDLLEEQLSSGVKAMIFCNPHNPVGRLWTKDEVSRVVELCHRYQVMLISDEVWADYNLYGKSFNSCLATNPDWHQQLAVCTSPTKTFGLTALRLANTIIKNQQLSEQLKRKLSAYGMDVFSCLSVQASIAAFEQGEAWLDEMLSYLEANMDCAADYLSTHLPKIKFQKPEASYLVWLDCRELGLPQQQLMEKLVQEQKLLVNSGENFGEAGQGFIRLNLSCPRSILEQKLQRIVKAFAS</sequence>
<dbReference type="Proteomes" id="UP000281474">
    <property type="component" value="Unassembled WGS sequence"/>
</dbReference>
<keyword evidence="7" id="KW-0032">Aminotransferase</keyword>
<name>A0A3L8PUE6_9GAMM</name>
<dbReference type="Pfam" id="PF00155">
    <property type="entry name" value="Aminotran_1_2"/>
    <property type="match status" value="1"/>
</dbReference>
<protein>
    <recommendedName>
        <fullName evidence="2">cysteine-S-conjugate beta-lyase</fullName>
        <ecNumber evidence="2">4.4.1.13</ecNumber>
    </recommendedName>
</protein>
<dbReference type="GO" id="GO:0047804">
    <property type="term" value="F:cysteine-S-conjugate beta-lyase activity"/>
    <property type="evidence" value="ECO:0007669"/>
    <property type="project" value="UniProtKB-EC"/>
</dbReference>
<gene>
    <name evidence="7" type="ORF">D5018_14755</name>
</gene>
<dbReference type="EMBL" id="QZEI01000050">
    <property type="protein sequence ID" value="RLV58924.1"/>
    <property type="molecule type" value="Genomic_DNA"/>
</dbReference>
<keyword evidence="4" id="KW-0456">Lyase</keyword>
<reference evidence="7 8" key="1">
    <citation type="submission" date="2018-09" db="EMBL/GenBank/DDBJ databases">
        <title>Phylogeny of the Shewanellaceae, and recommendation for two new genera, Pseudoshewanella and Parashewanella.</title>
        <authorList>
            <person name="Wang G."/>
        </authorList>
    </citation>
    <scope>NUCLEOTIDE SEQUENCE [LARGE SCALE GENOMIC DNA]</scope>
    <source>
        <strain evidence="7 8">C51</strain>
    </source>
</reference>
<dbReference type="GO" id="GO:0008483">
    <property type="term" value="F:transaminase activity"/>
    <property type="evidence" value="ECO:0007669"/>
    <property type="project" value="UniProtKB-KW"/>
</dbReference>
<comment type="caution">
    <text evidence="7">The sequence shown here is derived from an EMBL/GenBank/DDBJ whole genome shotgun (WGS) entry which is preliminary data.</text>
</comment>
<feature type="domain" description="Aminotransferase class I/classII large" evidence="6">
    <location>
        <begin position="73"/>
        <end position="385"/>
    </location>
</feature>
<dbReference type="NCBIfam" id="TIGR04350">
    <property type="entry name" value="C_S_lyase_PatB"/>
    <property type="match status" value="1"/>
</dbReference>
<evidence type="ECO:0000313" key="8">
    <source>
        <dbReference type="Proteomes" id="UP000281474"/>
    </source>
</evidence>
<evidence type="ECO:0000256" key="2">
    <source>
        <dbReference type="ARBA" id="ARBA00012224"/>
    </source>
</evidence>
<dbReference type="PANTHER" id="PTHR43525:SF1">
    <property type="entry name" value="PROTEIN MALY"/>
    <property type="match status" value="1"/>
</dbReference>
<evidence type="ECO:0000256" key="5">
    <source>
        <dbReference type="ARBA" id="ARBA00037974"/>
    </source>
</evidence>
<organism evidence="7 8">
    <name type="scientific">Parashewanella curva</name>
    <dbReference type="NCBI Taxonomy" id="2338552"/>
    <lineage>
        <taxon>Bacteria</taxon>
        <taxon>Pseudomonadati</taxon>
        <taxon>Pseudomonadota</taxon>
        <taxon>Gammaproteobacteria</taxon>
        <taxon>Alteromonadales</taxon>
        <taxon>Shewanellaceae</taxon>
        <taxon>Parashewanella</taxon>
    </lineage>
</organism>
<dbReference type="InterPro" id="IPR015424">
    <property type="entry name" value="PyrdxlP-dep_Trfase"/>
</dbReference>
<comment type="cofactor">
    <cofactor evidence="1">
        <name>pyridoxal 5'-phosphate</name>
        <dbReference type="ChEBI" id="CHEBI:597326"/>
    </cofactor>
</comment>
<dbReference type="RefSeq" id="WP_121839769.1">
    <property type="nucleotide sequence ID" value="NZ_ML014799.1"/>
</dbReference>
<keyword evidence="7" id="KW-0808">Transferase</keyword>
<dbReference type="InterPro" id="IPR027619">
    <property type="entry name" value="C-S_lyase_PatB-like"/>
</dbReference>
<evidence type="ECO:0000259" key="6">
    <source>
        <dbReference type="Pfam" id="PF00155"/>
    </source>
</evidence>
<proteinExistence type="inferred from homology"/>
<accession>A0A3L8PUE6</accession>
<dbReference type="AlphaFoldDB" id="A0A3L8PUE6"/>
<evidence type="ECO:0000313" key="7">
    <source>
        <dbReference type="EMBL" id="RLV58924.1"/>
    </source>
</evidence>
<comment type="similarity">
    <text evidence="5">Belongs to the class-II pyridoxal-phosphate-dependent aminotransferase family. MalY/PatB cystathionine beta-lyase subfamily.</text>
</comment>
<evidence type="ECO:0000256" key="1">
    <source>
        <dbReference type="ARBA" id="ARBA00001933"/>
    </source>
</evidence>
<keyword evidence="3" id="KW-0663">Pyridoxal phosphate</keyword>
<dbReference type="InterPro" id="IPR015421">
    <property type="entry name" value="PyrdxlP-dep_Trfase_major"/>
</dbReference>
<dbReference type="InterPro" id="IPR051798">
    <property type="entry name" value="Class-II_PLP-Dep_Aminotrans"/>
</dbReference>
<dbReference type="PANTHER" id="PTHR43525">
    <property type="entry name" value="PROTEIN MALY"/>
    <property type="match status" value="1"/>
</dbReference>
<evidence type="ECO:0000256" key="4">
    <source>
        <dbReference type="ARBA" id="ARBA00023239"/>
    </source>
</evidence>
<dbReference type="CDD" id="cd00609">
    <property type="entry name" value="AAT_like"/>
    <property type="match status" value="1"/>
</dbReference>
<dbReference type="InterPro" id="IPR015422">
    <property type="entry name" value="PyrdxlP-dep_Trfase_small"/>
</dbReference>
<dbReference type="OrthoDB" id="3224382at2"/>
<dbReference type="SUPFAM" id="SSF53383">
    <property type="entry name" value="PLP-dependent transferases"/>
    <property type="match status" value="1"/>
</dbReference>
<dbReference type="EC" id="4.4.1.13" evidence="2"/>
<dbReference type="Gene3D" id="3.40.640.10">
    <property type="entry name" value="Type I PLP-dependent aspartate aminotransferase-like (Major domain)"/>
    <property type="match status" value="1"/>
</dbReference>
<dbReference type="GO" id="GO:0030170">
    <property type="term" value="F:pyridoxal phosphate binding"/>
    <property type="evidence" value="ECO:0007669"/>
    <property type="project" value="InterPro"/>
</dbReference>